<accession>A0A2T7B935</accession>
<keyword evidence="1" id="KW-1133">Transmembrane helix</keyword>
<dbReference type="OrthoDB" id="6565588at2"/>
<evidence type="ECO:0000313" key="2">
    <source>
        <dbReference type="EMBL" id="PUX25665.1"/>
    </source>
</evidence>
<protein>
    <submittedName>
        <fullName evidence="2">Uncharacterized protein</fullName>
    </submittedName>
</protein>
<organism evidence="2">
    <name type="scientific">Cronobacter turicensis</name>
    <dbReference type="NCBI Taxonomy" id="413502"/>
    <lineage>
        <taxon>Bacteria</taxon>
        <taxon>Pseudomonadati</taxon>
        <taxon>Pseudomonadota</taxon>
        <taxon>Gammaproteobacteria</taxon>
        <taxon>Enterobacterales</taxon>
        <taxon>Enterobacteriaceae</taxon>
        <taxon>Cronobacter</taxon>
    </lineage>
</organism>
<evidence type="ECO:0000256" key="1">
    <source>
        <dbReference type="SAM" id="Phobius"/>
    </source>
</evidence>
<comment type="caution">
    <text evidence="2">The sequence shown here is derived from an EMBL/GenBank/DDBJ whole genome shotgun (WGS) entry which is preliminary data.</text>
</comment>
<feature type="transmembrane region" description="Helical" evidence="1">
    <location>
        <begin position="6"/>
        <end position="23"/>
    </location>
</feature>
<keyword evidence="1" id="KW-0812">Transmembrane</keyword>
<dbReference type="RefSeq" id="WP_075197516.1">
    <property type="nucleotide sequence ID" value="NZ_CP187984.1"/>
</dbReference>
<dbReference type="AlphaFoldDB" id="A0A2T7B935"/>
<name>A0A2T7B935_9ENTR</name>
<dbReference type="EMBL" id="MSAG01000004">
    <property type="protein sequence ID" value="PUX25665.1"/>
    <property type="molecule type" value="Genomic_DNA"/>
</dbReference>
<sequence>MAGNLLIWLISSALLLAYFWFVTLRKPFKTVGKHFLILLGVHLALSITAIQLKKSGHFLPAEYRTAGLWFIKGYIAVIVMLMVNFFAALAERGVAKMAGFHEKYNAPNLHRQPLRAFLRHQSAVVWGYRVLLLTGGIYMLWAMCFRMGL</sequence>
<gene>
    <name evidence="2" type="ORF">BS411_03425</name>
</gene>
<feature type="transmembrane region" description="Helical" evidence="1">
    <location>
        <begin position="35"/>
        <end position="52"/>
    </location>
</feature>
<feature type="transmembrane region" description="Helical" evidence="1">
    <location>
        <begin position="123"/>
        <end position="143"/>
    </location>
</feature>
<reference evidence="2" key="1">
    <citation type="submission" date="2016-12" db="EMBL/GenBank/DDBJ databases">
        <title>Analysis of the Molecular Diversity Among Cronobacter Species Isolated from Filth Flies Using a Pan Genomic DNA Microarray.</title>
        <authorList>
            <person name="Pava-Ripoll M."/>
            <person name="Tall B."/>
            <person name="Farber J."/>
            <person name="Fanning S."/>
            <person name="Lehner A."/>
            <person name="Stephan R."/>
            <person name="Pagotto F."/>
            <person name="Iverson C."/>
            <person name="Ziobro G."/>
            <person name="Miller A."/>
            <person name="Pearson R."/>
            <person name="Yan Q."/>
            <person name="Kim M."/>
            <person name="Jeong S."/>
            <person name="Park J."/>
            <person name="Jun S."/>
            <person name="Choi H."/>
            <person name="Chung T."/>
            <person name="Yoo Y."/>
            <person name="Park E."/>
            <person name="Hwang S."/>
            <person name="Lee B."/>
            <person name="Sathyamoorthy V."/>
            <person name="Carter L."/>
            <person name="Mammel M."/>
            <person name="Jackson S."/>
            <person name="Kothary M."/>
            <person name="Patel I."/>
            <person name="Grim C."/>
            <person name="Gopinath G."/>
            <person name="Gangiredla J."/>
            <person name="Chase H."/>
        </authorList>
    </citation>
    <scope>NUCLEOTIDE SEQUENCE [LARGE SCALE GENOMIC DNA]</scope>
    <source>
        <strain evidence="2">MOD1-Sh41s</strain>
    </source>
</reference>
<feature type="transmembrane region" description="Helical" evidence="1">
    <location>
        <begin position="67"/>
        <end position="90"/>
    </location>
</feature>
<proteinExistence type="predicted"/>
<keyword evidence="1" id="KW-0472">Membrane</keyword>